<evidence type="ECO:0000256" key="4">
    <source>
        <dbReference type="ARBA" id="ARBA00022807"/>
    </source>
</evidence>
<dbReference type="GO" id="GO:0006508">
    <property type="term" value="P:proteolysis"/>
    <property type="evidence" value="ECO:0007669"/>
    <property type="project" value="UniProtKB-KW"/>
</dbReference>
<gene>
    <name evidence="6" type="primary">LOC123061005</name>
</gene>
<keyword evidence="7" id="KW-1185">Reference proteome</keyword>
<dbReference type="GO" id="GO:0016929">
    <property type="term" value="F:deSUMOylase activity"/>
    <property type="evidence" value="ECO:0000318"/>
    <property type="project" value="GO_Central"/>
</dbReference>
<organism evidence="6">
    <name type="scientific">Triticum aestivum</name>
    <name type="common">Wheat</name>
    <dbReference type="NCBI Taxonomy" id="4565"/>
    <lineage>
        <taxon>Eukaryota</taxon>
        <taxon>Viridiplantae</taxon>
        <taxon>Streptophyta</taxon>
        <taxon>Embryophyta</taxon>
        <taxon>Tracheophyta</taxon>
        <taxon>Spermatophyta</taxon>
        <taxon>Magnoliopsida</taxon>
        <taxon>Liliopsida</taxon>
        <taxon>Poales</taxon>
        <taxon>Poaceae</taxon>
        <taxon>BOP clade</taxon>
        <taxon>Pooideae</taxon>
        <taxon>Triticodae</taxon>
        <taxon>Triticeae</taxon>
        <taxon>Triticinae</taxon>
        <taxon>Triticum</taxon>
    </lineage>
</organism>
<dbReference type="GO" id="GO:0005634">
    <property type="term" value="C:nucleus"/>
    <property type="evidence" value="ECO:0000318"/>
    <property type="project" value="GO_Central"/>
</dbReference>
<dbReference type="SMR" id="A0A3B6EI92"/>
<name>A0A3B6EI92_WHEAT</name>
<dbReference type="Gramene" id="TraesCS3A02G178200.1">
    <property type="protein sequence ID" value="TraesCS3A02G178200.1"/>
    <property type="gene ID" value="TraesCS3A02G178200"/>
</dbReference>
<evidence type="ECO:0000256" key="2">
    <source>
        <dbReference type="ARBA" id="ARBA00022670"/>
    </source>
</evidence>
<evidence type="ECO:0000256" key="1">
    <source>
        <dbReference type="ARBA" id="ARBA00005234"/>
    </source>
</evidence>
<accession>A0A3B6EI92</accession>
<proteinExistence type="inferred from homology"/>
<dbReference type="PANTHER" id="PTHR12606">
    <property type="entry name" value="SENTRIN/SUMO-SPECIFIC PROTEASE"/>
    <property type="match status" value="1"/>
</dbReference>
<evidence type="ECO:0000259" key="5">
    <source>
        <dbReference type="PROSITE" id="PS50600"/>
    </source>
</evidence>
<comment type="similarity">
    <text evidence="1">Belongs to the peptidase C48 family.</text>
</comment>
<dbReference type="Gramene" id="TraesWEE_scaffold_090240_01G000200.1">
    <property type="protein sequence ID" value="TraesWEE_scaffold_090240_01G000200.1"/>
    <property type="gene ID" value="TraesWEE_scaffold_090240_01G000200"/>
</dbReference>
<reference evidence="6" key="1">
    <citation type="submission" date="2018-08" db="EMBL/GenBank/DDBJ databases">
        <authorList>
            <person name="Rossello M."/>
        </authorList>
    </citation>
    <scope>NUCLEOTIDE SEQUENCE [LARGE SCALE GENOMIC DNA]</scope>
    <source>
        <strain evidence="6">cv. Chinese Spring</strain>
    </source>
</reference>
<dbReference type="SUPFAM" id="SSF54001">
    <property type="entry name" value="Cysteine proteinases"/>
    <property type="match status" value="1"/>
</dbReference>
<dbReference type="GeneID" id="123061005"/>
<dbReference type="STRING" id="4565.A0A3B6EI92"/>
<sequence>MFRQERSTLVNRTDDFYNTNLSLGRPSSFRGKENVPPKRIVQPSRYRSSLYGCSERGQIMPHERKIKPAVLIDKTIATFGQLGNSKKIGGRVQAYVINVYCRHLFNENHPRNSLKHYFFHTASEYFLGKWKNDEARIWWRKKLIRSFIGAGKAHNLLMSDKLYFPTLHEEYYFLFVVDIKGRTFYFLDSFYDENSSYHMNIKKKIISSFICTWYEARLQPMDFSAFPTVYPKVPQQDNDIDCGIFTMKLMGWCPRNPTPIVFSPKNVPDARIRYAVDLMFSHYNTLDDEKKRVKEFRL</sequence>
<dbReference type="Gramene" id="TraesCS3A03G0423800.1">
    <property type="protein sequence ID" value="TraesCS3A03G0423800.1.CDS"/>
    <property type="gene ID" value="TraesCS3A03G0423800"/>
</dbReference>
<keyword evidence="4" id="KW-0788">Thiol protease</keyword>
<keyword evidence="3" id="KW-0378">Hydrolase</keyword>
<dbReference type="Gene3D" id="3.40.395.10">
    <property type="entry name" value="Adenoviral Proteinase, Chain A"/>
    <property type="match status" value="1"/>
</dbReference>
<dbReference type="InterPro" id="IPR003653">
    <property type="entry name" value="Peptidase_C48_C"/>
</dbReference>
<evidence type="ECO:0000313" key="6">
    <source>
        <dbReference type="EnsemblPlants" id="TraesCS3A02G178200.1"/>
    </source>
</evidence>
<dbReference type="Gramene" id="TraesCLE_scaffold_108299_01G000100.1">
    <property type="protein sequence ID" value="TraesCLE_scaffold_108299_01G000100.1"/>
    <property type="gene ID" value="TraesCLE_scaffold_108299_01G000100"/>
</dbReference>
<evidence type="ECO:0000256" key="3">
    <source>
        <dbReference type="ARBA" id="ARBA00022801"/>
    </source>
</evidence>
<dbReference type="AlphaFoldDB" id="A0A3B6EI92"/>
<dbReference type="RefSeq" id="XP_044339826.1">
    <property type="nucleotide sequence ID" value="XM_044483891.1"/>
</dbReference>
<dbReference type="OrthoDB" id="696486at2759"/>
<dbReference type="GO" id="GO:0016926">
    <property type="term" value="P:protein desumoylation"/>
    <property type="evidence" value="ECO:0000318"/>
    <property type="project" value="GO_Central"/>
</dbReference>
<dbReference type="Pfam" id="PF02902">
    <property type="entry name" value="Peptidase_C48"/>
    <property type="match status" value="1"/>
</dbReference>
<dbReference type="PANTHER" id="PTHR12606:SF141">
    <property type="entry name" value="GH15225P-RELATED"/>
    <property type="match status" value="1"/>
</dbReference>
<protein>
    <recommendedName>
        <fullName evidence="5">Ubiquitin-like protease family profile domain-containing protein</fullName>
    </recommendedName>
</protein>
<dbReference type="Gramene" id="TraesCAD_scaffold_092150_01G000100.1">
    <property type="protein sequence ID" value="TraesCAD_scaffold_092150_01G000100.1"/>
    <property type="gene ID" value="TraesCAD_scaffold_092150_01G000100"/>
</dbReference>
<dbReference type="PROSITE" id="PS50600">
    <property type="entry name" value="ULP_PROTEASE"/>
    <property type="match status" value="1"/>
</dbReference>
<feature type="domain" description="Ubiquitin-like protease family profile" evidence="5">
    <location>
        <begin position="72"/>
        <end position="253"/>
    </location>
</feature>
<evidence type="ECO:0000313" key="7">
    <source>
        <dbReference type="Proteomes" id="UP000019116"/>
    </source>
</evidence>
<dbReference type="InterPro" id="IPR038765">
    <property type="entry name" value="Papain-like_cys_pep_sf"/>
</dbReference>
<reference evidence="6" key="2">
    <citation type="submission" date="2018-10" db="UniProtKB">
        <authorList>
            <consortium name="EnsemblPlants"/>
        </authorList>
    </citation>
    <scope>IDENTIFICATION</scope>
</reference>
<dbReference type="Gramene" id="TraesRN3A0100431300.2">
    <property type="protein sequence ID" value="TraesRN3A0100431300.2"/>
    <property type="gene ID" value="TraesRN3A0100431300"/>
</dbReference>
<dbReference type="Proteomes" id="UP000019116">
    <property type="component" value="Chromosome 3A"/>
</dbReference>
<keyword evidence="2" id="KW-0645">Protease</keyword>
<dbReference type="EnsemblPlants" id="TraesCS3A02G178200.1">
    <property type="protein sequence ID" value="TraesCS3A02G178200.1"/>
    <property type="gene ID" value="TraesCS3A02G178200"/>
</dbReference>
<dbReference type="OMA" id="NEMIFNE"/>